<accession>A0A843VC41</accession>
<proteinExistence type="predicted"/>
<evidence type="ECO:0000256" key="1">
    <source>
        <dbReference type="SAM" id="MobiDB-lite"/>
    </source>
</evidence>
<feature type="non-terminal residue" evidence="2">
    <location>
        <position position="1"/>
    </location>
</feature>
<gene>
    <name evidence="2" type="ORF">Taro_023659</name>
</gene>
<feature type="region of interest" description="Disordered" evidence="1">
    <location>
        <begin position="202"/>
        <end position="298"/>
    </location>
</feature>
<sequence length="388" mass="41475">FPTEPVTCEAHPYSFQVRESRRLLALRLVQSHTVVELGLHYQQCNLSFCSPRGFGSFVGGGVGSASVYSLPNAKRPSSGDKASSLSSSDRAGRAVCSVTPFVGELACDLLLLFFFIKGVKYKEIHPHFNFEDGLGLFTLEDYDFAKAHLGLLSQRGGFPRVEAHVPTLLLLPPSALSPFSTVPLQPPPESQVEGVAPTSTHALMGAAPRPHDLGRPVPGCPRSPGHPQSPHPSNPGAHAPAPSRPHPHASAPPRVHASSHPRPPTRPRPLQAAPPRQRREPPVSAQAASRPALSPTRAPAFTPIQHWRLHHVALWPLRSSPATALSASPSFRSPIFGAAHRRSEGSASGFHQLGADTLSPHRPSAAVLDVCHFSHNCSSHQAAPYCVG</sequence>
<organism evidence="2 3">
    <name type="scientific">Colocasia esculenta</name>
    <name type="common">Wild taro</name>
    <name type="synonym">Arum esculentum</name>
    <dbReference type="NCBI Taxonomy" id="4460"/>
    <lineage>
        <taxon>Eukaryota</taxon>
        <taxon>Viridiplantae</taxon>
        <taxon>Streptophyta</taxon>
        <taxon>Embryophyta</taxon>
        <taxon>Tracheophyta</taxon>
        <taxon>Spermatophyta</taxon>
        <taxon>Magnoliopsida</taxon>
        <taxon>Liliopsida</taxon>
        <taxon>Araceae</taxon>
        <taxon>Aroideae</taxon>
        <taxon>Colocasieae</taxon>
        <taxon>Colocasia</taxon>
    </lineage>
</organism>
<reference evidence="2" key="1">
    <citation type="submission" date="2017-07" db="EMBL/GenBank/DDBJ databases">
        <title>Taro Niue Genome Assembly and Annotation.</title>
        <authorList>
            <person name="Atibalentja N."/>
            <person name="Keating K."/>
            <person name="Fields C.J."/>
        </authorList>
    </citation>
    <scope>NUCLEOTIDE SEQUENCE</scope>
    <source>
        <strain evidence="2">Niue_2</strain>
        <tissue evidence="2">Leaf</tissue>
    </source>
</reference>
<dbReference type="AlphaFoldDB" id="A0A843VC41"/>
<evidence type="ECO:0000313" key="3">
    <source>
        <dbReference type="Proteomes" id="UP000652761"/>
    </source>
</evidence>
<name>A0A843VC41_COLES</name>
<keyword evidence="3" id="KW-1185">Reference proteome</keyword>
<dbReference type="EMBL" id="NMUH01001298">
    <property type="protein sequence ID" value="MQL91054.1"/>
    <property type="molecule type" value="Genomic_DNA"/>
</dbReference>
<dbReference type="Proteomes" id="UP000652761">
    <property type="component" value="Unassembled WGS sequence"/>
</dbReference>
<comment type="caution">
    <text evidence="2">The sequence shown here is derived from an EMBL/GenBank/DDBJ whole genome shotgun (WGS) entry which is preliminary data.</text>
</comment>
<evidence type="ECO:0000313" key="2">
    <source>
        <dbReference type="EMBL" id="MQL91054.1"/>
    </source>
</evidence>
<protein>
    <submittedName>
        <fullName evidence="2">Uncharacterized protein</fullName>
    </submittedName>
</protein>